<feature type="binding site" evidence="9">
    <location>
        <position position="258"/>
    </location>
    <ligand>
        <name>Mg(2+)</name>
        <dbReference type="ChEBI" id="CHEBI:18420"/>
        <label>2</label>
    </ligand>
</feature>
<evidence type="ECO:0000256" key="4">
    <source>
        <dbReference type="ARBA" id="ARBA00022695"/>
    </source>
</evidence>
<dbReference type="PROSITE" id="PS50522">
    <property type="entry name" value="RDRP_PHAGE"/>
    <property type="match status" value="1"/>
</dbReference>
<dbReference type="EMBL" id="MN035059">
    <property type="protein sequence ID" value="QDH89818.1"/>
    <property type="molecule type" value="Genomic_RNA"/>
</dbReference>
<dbReference type="InterPro" id="IPR007096">
    <property type="entry name" value="RNA-dir_Rpol_cat_phage"/>
</dbReference>
<dbReference type="GO" id="GO:0000166">
    <property type="term" value="F:nucleotide binding"/>
    <property type="evidence" value="ECO:0007669"/>
    <property type="project" value="UniProtKB-KW"/>
</dbReference>
<keyword evidence="4" id="KW-0548">Nucleotidyltransferase</keyword>
<evidence type="ECO:0000256" key="2">
    <source>
        <dbReference type="ARBA" id="ARBA00022484"/>
    </source>
</evidence>
<accession>A0A514D865</accession>
<evidence type="ECO:0000256" key="6">
    <source>
        <dbReference type="ARBA" id="ARBA00022953"/>
    </source>
</evidence>
<name>A0A514D865_9VIRU</name>
<keyword evidence="9" id="KW-0460">Magnesium</keyword>
<keyword evidence="3" id="KW-0808">Transferase</keyword>
<dbReference type="SUPFAM" id="SSF56672">
    <property type="entry name" value="DNA/RNA polymerases"/>
    <property type="match status" value="1"/>
</dbReference>
<dbReference type="GO" id="GO:0003968">
    <property type="term" value="F:RNA-directed RNA polymerase activity"/>
    <property type="evidence" value="ECO:0007669"/>
    <property type="project" value="UniProtKB-KW"/>
</dbReference>
<dbReference type="Pfam" id="PF03431">
    <property type="entry name" value="RNA_replicase_B"/>
    <property type="match status" value="1"/>
</dbReference>
<feature type="binding site" evidence="9">
    <location>
        <position position="345"/>
    </location>
    <ligand>
        <name>Mg(2+)</name>
        <dbReference type="ChEBI" id="CHEBI:18420"/>
        <label>2</label>
    </ligand>
</feature>
<keyword evidence="5" id="KW-0547">Nucleotide-binding</keyword>
<comment type="catalytic activity">
    <reaction evidence="8">
        <text>RNA(n) + a ribonucleoside 5'-triphosphate = RNA(n+1) + diphosphate</text>
        <dbReference type="Rhea" id="RHEA:21248"/>
        <dbReference type="Rhea" id="RHEA-COMP:14527"/>
        <dbReference type="Rhea" id="RHEA-COMP:17342"/>
        <dbReference type="ChEBI" id="CHEBI:33019"/>
        <dbReference type="ChEBI" id="CHEBI:61557"/>
        <dbReference type="ChEBI" id="CHEBI:140395"/>
        <dbReference type="EC" id="2.7.7.48"/>
    </reaction>
</comment>
<dbReference type="EC" id="2.7.7.48" evidence="1"/>
<evidence type="ECO:0000256" key="5">
    <source>
        <dbReference type="ARBA" id="ARBA00022741"/>
    </source>
</evidence>
<evidence type="ECO:0000256" key="9">
    <source>
        <dbReference type="PIRSR" id="PIRSR605093-1"/>
    </source>
</evidence>
<gene>
    <name evidence="11" type="ORF">H4RhizoLitter20452_000001</name>
</gene>
<evidence type="ECO:0000313" key="11">
    <source>
        <dbReference type="EMBL" id="QDH89818.1"/>
    </source>
</evidence>
<dbReference type="InterPro" id="IPR043502">
    <property type="entry name" value="DNA/RNA_pol_sf"/>
</dbReference>
<comment type="cofactor">
    <cofactor evidence="9">
        <name>Mg(2+)</name>
        <dbReference type="ChEBI" id="CHEBI:18420"/>
    </cofactor>
    <text evidence="9">Binds 2 Mg(2+) per subunit.</text>
</comment>
<dbReference type="InterPro" id="IPR005093">
    <property type="entry name" value="RNArep_beta"/>
</dbReference>
<reference evidence="11" key="1">
    <citation type="submission" date="2019-05" db="EMBL/GenBank/DDBJ databases">
        <title>Metatranscriptomic reconstruction reveals RNA viruses with the potential to shape carbon cycling in soil.</title>
        <authorList>
            <person name="Starr E.P."/>
            <person name="Nuccio E."/>
            <person name="Pett-Ridge J."/>
            <person name="Banfield J.F."/>
            <person name="Firestone M.K."/>
        </authorList>
    </citation>
    <scope>NUCLEOTIDE SEQUENCE</scope>
    <source>
        <strain evidence="11">H4_Rhizo_Litter_20_scaffold_452</strain>
    </source>
</reference>
<dbReference type="GO" id="GO:0039694">
    <property type="term" value="P:viral RNA genome replication"/>
    <property type="evidence" value="ECO:0007669"/>
    <property type="project" value="InterPro"/>
</dbReference>
<evidence type="ECO:0000256" key="3">
    <source>
        <dbReference type="ARBA" id="ARBA00022679"/>
    </source>
</evidence>
<proteinExistence type="predicted"/>
<evidence type="ECO:0000256" key="1">
    <source>
        <dbReference type="ARBA" id="ARBA00012494"/>
    </source>
</evidence>
<keyword evidence="2 11" id="KW-0696">RNA-directed RNA polymerase</keyword>
<evidence type="ECO:0000256" key="7">
    <source>
        <dbReference type="ARBA" id="ARBA00030248"/>
    </source>
</evidence>
<sequence>MRFKKRTGVAIGFSNQKFLELVASTVGISPVGVLGRETPLDLSSLEAARGSLLLRELFSKYDDGKPSPEKEAETWKRFHAAETLCRESNFWISRTFRWDPFWVRVAGRIRDVLGEFSWDECAKSFGHGPGGTTRLPRAKAYAAYKYSGKPESTSGNAVLASCAIRVIPLWETTVRSSGNTSDDLIKIVPGNSIITVPKSYKTDRTIAKEPCMNVYIQKGIGTVIRRRLKRVGVDLNDQSRNQQAALLGSLTGSLATVDLSMASDTVSFELVSFLLPNDWWWALEQARSPVGTLASGEVIRYQKFSSMGNGYTFELESLFFWAIAQEVCCRDSNEKDDRILVYGDDIVVPTENCQSLLWRLYQAGFKPNPDKTFYSGPYRESCGKHYYLGKEITPFYVRKPVEKLSRLFLVHNNLYRFSERTGIDCSEVLLGLRRLAPASWREPRLPDGFGDGAFIGAVDELRMDSHPYGWECWQVNVLQVSSQELEGDSPAGQLIASLNALSLDVSDRVLQRCNFRETLSGLPEKEGPMRELPLRIRRYPSA</sequence>
<keyword evidence="9" id="KW-0479">Metal-binding</keyword>
<dbReference type="GO" id="GO:0046872">
    <property type="term" value="F:metal ion binding"/>
    <property type="evidence" value="ECO:0007669"/>
    <property type="project" value="UniProtKB-KW"/>
</dbReference>
<evidence type="ECO:0000256" key="8">
    <source>
        <dbReference type="ARBA" id="ARBA00048744"/>
    </source>
</evidence>
<feature type="binding site" evidence="9">
    <location>
        <position position="344"/>
    </location>
    <ligand>
        <name>Mg(2+)</name>
        <dbReference type="ChEBI" id="CHEBI:18420"/>
        <label>2</label>
    </ligand>
</feature>
<protein>
    <recommendedName>
        <fullName evidence="1">RNA-directed RNA polymerase</fullName>
        <ecNumber evidence="1">2.7.7.48</ecNumber>
    </recommendedName>
    <alternativeName>
        <fullName evidence="7">RNA replicase beta chain</fullName>
    </alternativeName>
</protein>
<organism evidence="11">
    <name type="scientific">Leviviridae sp</name>
    <dbReference type="NCBI Taxonomy" id="2027243"/>
    <lineage>
        <taxon>Viruses</taxon>
        <taxon>Riboviria</taxon>
        <taxon>Orthornavirae</taxon>
        <taxon>Lenarviricota</taxon>
        <taxon>Leviviricetes</taxon>
        <taxon>Norzivirales</taxon>
        <taxon>Fiersviridae</taxon>
    </lineage>
</organism>
<feature type="domain" description="RdRp catalytic" evidence="10">
    <location>
        <begin position="243"/>
        <end position="376"/>
    </location>
</feature>
<evidence type="ECO:0000259" key="10">
    <source>
        <dbReference type="PROSITE" id="PS50522"/>
    </source>
</evidence>
<keyword evidence="6" id="KW-0693">Viral RNA replication</keyword>